<dbReference type="OrthoDB" id="451203at2"/>
<dbReference type="PATRIC" id="fig|56110.3.peg.2976"/>
<evidence type="ECO:0000256" key="1">
    <source>
        <dbReference type="SAM" id="MobiDB-lite"/>
    </source>
</evidence>
<dbReference type="EMBL" id="CP003607">
    <property type="protein sequence ID" value="AFY82115.1"/>
    <property type="molecule type" value="Genomic_DNA"/>
</dbReference>
<evidence type="ECO:0000313" key="3">
    <source>
        <dbReference type="Proteomes" id="UP000010367"/>
    </source>
</evidence>
<evidence type="ECO:0000313" key="2">
    <source>
        <dbReference type="EMBL" id="AFY82115.1"/>
    </source>
</evidence>
<dbReference type="STRING" id="56110.Oscil6304_2496"/>
<dbReference type="Pfam" id="PF11832">
    <property type="entry name" value="DUF3352"/>
    <property type="match status" value="1"/>
</dbReference>
<dbReference type="eggNOG" id="COG3266">
    <property type="taxonomic scope" value="Bacteria"/>
</dbReference>
<dbReference type="Proteomes" id="UP000010367">
    <property type="component" value="Chromosome"/>
</dbReference>
<sequence>MRYACCGSQKGEMASVLKRVTLPVLSVLVLTMGSAIQAQPGSAEVGPASPPAVTTVLPREISGVLLIDTRPHAWGELNRFLDLPPGFSGPGFLPYIPAEVNFARDIQPWLGDWTAIALMPGTPTMGGNSLQENGVMVAPIEDPTPIPNFVAQLREIQGEPRERQFQGVTLLEWPSQNIATTEGESLGSRSNGPIASSVIALFKQSKVPKLLPILAQTRPILPDGTPTAPEVPSPSRVPLPEQEGRPGLTIAIVPGYVAAAQHSAPLERWIASQDRGSSLATDPQFQQTLAHPERGRSLVMGYGLVPQLAQLLTAAAPNLNLGGGELGTAYNAMDVMVWMEPQGVRVQSRGFYNNPVPSTRVPATRTPKAVRLPASTYLTCSGSQDWWGAIGPILGQNFLTLPGLEQLSEFTQSTLNFNLRRDILPWMDGEITAFVFPTNQGFFPTMDENMKLGIGAIIETSDRQSAEDLLTQLDESITRQFSGVITLSRHQITENSVTSWDVINANGQTESLFAQGWISENTWMMTTGLGPFQELYPQPFQSLANAFTFQAALEPLPQPNLGYCYLNMGSFLAWINTFVPPEINASPEGQIVLNSLGKIRSLSGTGRVQNTYVQWDLLMFLSPRS</sequence>
<reference evidence="2 3" key="1">
    <citation type="submission" date="2012-06" db="EMBL/GenBank/DDBJ databases">
        <title>Finished chromosome of genome of Oscillatoria acuminata PCC 6304.</title>
        <authorList>
            <consortium name="US DOE Joint Genome Institute"/>
            <person name="Gugger M."/>
            <person name="Coursin T."/>
            <person name="Rippka R."/>
            <person name="Tandeau De Marsac N."/>
            <person name="Huntemann M."/>
            <person name="Wei C.-L."/>
            <person name="Han J."/>
            <person name="Detter J.C."/>
            <person name="Han C."/>
            <person name="Tapia R."/>
            <person name="Davenport K."/>
            <person name="Daligault H."/>
            <person name="Erkkila T."/>
            <person name="Gu W."/>
            <person name="Munk A.C.C."/>
            <person name="Teshima H."/>
            <person name="Xu Y."/>
            <person name="Chain P."/>
            <person name="Chen A."/>
            <person name="Krypides N."/>
            <person name="Mavromatis K."/>
            <person name="Markowitz V."/>
            <person name="Szeto E."/>
            <person name="Ivanova N."/>
            <person name="Mikhailova N."/>
            <person name="Ovchinnikova G."/>
            <person name="Pagani I."/>
            <person name="Pati A."/>
            <person name="Goodwin L."/>
            <person name="Peters L."/>
            <person name="Pitluck S."/>
            <person name="Woyke T."/>
            <person name="Kerfeld C."/>
        </authorList>
    </citation>
    <scope>NUCLEOTIDE SEQUENCE [LARGE SCALE GENOMIC DNA]</scope>
    <source>
        <strain evidence="2 3">PCC 6304</strain>
    </source>
</reference>
<evidence type="ECO:0008006" key="4">
    <source>
        <dbReference type="Google" id="ProtNLM"/>
    </source>
</evidence>
<dbReference type="AlphaFoldDB" id="K9THU9"/>
<feature type="region of interest" description="Disordered" evidence="1">
    <location>
        <begin position="221"/>
        <end position="241"/>
    </location>
</feature>
<proteinExistence type="predicted"/>
<keyword evidence="3" id="KW-1185">Reference proteome</keyword>
<dbReference type="HOGENOM" id="CLU_029185_0_0_3"/>
<accession>K9THU9</accession>
<name>K9THU9_9CYAN</name>
<gene>
    <name evidence="2" type="ORF">Oscil6304_2496</name>
</gene>
<dbReference type="InParanoid" id="K9THU9"/>
<protein>
    <recommendedName>
        <fullName evidence="4">DUF3352 domain-containing protein</fullName>
    </recommendedName>
</protein>
<dbReference type="KEGG" id="oac:Oscil6304_2496"/>
<organism evidence="2 3">
    <name type="scientific">Oscillatoria acuminata PCC 6304</name>
    <dbReference type="NCBI Taxonomy" id="56110"/>
    <lineage>
        <taxon>Bacteria</taxon>
        <taxon>Bacillati</taxon>
        <taxon>Cyanobacteriota</taxon>
        <taxon>Cyanophyceae</taxon>
        <taxon>Oscillatoriophycideae</taxon>
        <taxon>Oscillatoriales</taxon>
        <taxon>Oscillatoriaceae</taxon>
        <taxon>Oscillatoria</taxon>
    </lineage>
</organism>
<dbReference type="InterPro" id="IPR021787">
    <property type="entry name" value="DUF3352"/>
</dbReference>